<evidence type="ECO:0000313" key="2">
    <source>
        <dbReference type="Proteomes" id="UP001497700"/>
    </source>
</evidence>
<comment type="caution">
    <text evidence="1">The sequence shown here is derived from an EMBL/GenBank/DDBJ whole genome shotgun (WGS) entry which is preliminary data.</text>
</comment>
<proteinExistence type="predicted"/>
<keyword evidence="2" id="KW-1185">Reference proteome</keyword>
<dbReference type="Proteomes" id="UP001497700">
    <property type="component" value="Unassembled WGS sequence"/>
</dbReference>
<evidence type="ECO:0000313" key="1">
    <source>
        <dbReference type="EMBL" id="KAI4864331.1"/>
    </source>
</evidence>
<accession>A0ACB9YYM9</accession>
<dbReference type="EMBL" id="MU393488">
    <property type="protein sequence ID" value="KAI4864331.1"/>
    <property type="molecule type" value="Genomic_DNA"/>
</dbReference>
<reference evidence="1 2" key="1">
    <citation type="journal article" date="2022" name="New Phytol.">
        <title>Ecological generalism drives hyperdiversity of secondary metabolite gene clusters in xylarialean endophytes.</title>
        <authorList>
            <person name="Franco M.E.E."/>
            <person name="Wisecaver J.H."/>
            <person name="Arnold A.E."/>
            <person name="Ju Y.M."/>
            <person name="Slot J.C."/>
            <person name="Ahrendt S."/>
            <person name="Moore L.P."/>
            <person name="Eastman K.E."/>
            <person name="Scott K."/>
            <person name="Konkel Z."/>
            <person name="Mondo S.J."/>
            <person name="Kuo A."/>
            <person name="Hayes R.D."/>
            <person name="Haridas S."/>
            <person name="Andreopoulos B."/>
            <person name="Riley R."/>
            <person name="LaButti K."/>
            <person name="Pangilinan J."/>
            <person name="Lipzen A."/>
            <person name="Amirebrahimi M."/>
            <person name="Yan J."/>
            <person name="Adam C."/>
            <person name="Keymanesh K."/>
            <person name="Ng V."/>
            <person name="Louie K."/>
            <person name="Northen T."/>
            <person name="Drula E."/>
            <person name="Henrissat B."/>
            <person name="Hsieh H.M."/>
            <person name="Youens-Clark K."/>
            <person name="Lutzoni F."/>
            <person name="Miadlikowska J."/>
            <person name="Eastwood D.C."/>
            <person name="Hamelin R.C."/>
            <person name="Grigoriev I.V."/>
            <person name="U'Ren J.M."/>
        </authorList>
    </citation>
    <scope>NUCLEOTIDE SEQUENCE [LARGE SCALE GENOMIC DNA]</scope>
    <source>
        <strain evidence="1 2">CBS 119005</strain>
    </source>
</reference>
<gene>
    <name evidence="1" type="ORF">F4820DRAFT_338830</name>
</gene>
<sequence length="236" mass="26292">MPPSNEPDDLFDFDDILNLEEKYHKEGYDEGYKDGAEAGLIEGRSVGLKKGFEKFLEAGRLQGRAIIWANRIPSLKKELEEEHASGDDSQREAPQDEKDEGKDEEKDQDQDIGKGKGKEEASSSSQDEKKPEPIELPPLNSNPRLEKNIRMLYGMLEPGTLSTKNDDESVNDFDSRLKGAQARFKMIERAIREAVEKGSAEKRRRPAQPSKPVTGNDNIEDIGKVPHRGEGSGGKG</sequence>
<protein>
    <submittedName>
        <fullName evidence="1">DUF1715-domain-containing protein</fullName>
    </submittedName>
</protein>
<organism evidence="1 2">
    <name type="scientific">Hypoxylon rubiginosum</name>
    <dbReference type="NCBI Taxonomy" id="110542"/>
    <lineage>
        <taxon>Eukaryota</taxon>
        <taxon>Fungi</taxon>
        <taxon>Dikarya</taxon>
        <taxon>Ascomycota</taxon>
        <taxon>Pezizomycotina</taxon>
        <taxon>Sordariomycetes</taxon>
        <taxon>Xylariomycetidae</taxon>
        <taxon>Xylariales</taxon>
        <taxon>Hypoxylaceae</taxon>
        <taxon>Hypoxylon</taxon>
    </lineage>
</organism>
<name>A0ACB9YYM9_9PEZI</name>